<sequence length="412" mass="47223">MNIYICGLSIIKMTFSTYYYKILLLFVFLITLSCSKQEKNEDGIIKINDKGIPVMQPLKEALPLLTAAYINDKRYGVSQFFEKTFSERNDHISFLVAKNGQIIYENYMGFANKSTGEKITKDTPLHIASVSKVLTATAILMLIDAKKLQLEQKVTTIIANFPYPEVTVQTLLNHRSGMKSYAYFTYENGNWDTKKMLTNEDIVTVMVEKKIPLETKTDTRFSYCNTNYAILALLIEKITKLPYPEALREMIFLPLGMHNTFVCDFEKDRGTIVPSYKGNNVEIGTDYLDGIYGDKNIYSTPRDLLAFDTARYADFFLNSELISKTYKGYSYESKGLKNYGLGIRMIEFEKGAPFYFHNGWWHGNTSSFITLRKEKVMIIALSNKYSKKPYQAKKLAALFGDYPFKLTDTGDD</sequence>
<evidence type="ECO:0000313" key="3">
    <source>
        <dbReference type="Proteomes" id="UP001460072"/>
    </source>
</evidence>
<dbReference type="Gene3D" id="3.40.710.10">
    <property type="entry name" value="DD-peptidase/beta-lactamase superfamily"/>
    <property type="match status" value="1"/>
</dbReference>
<dbReference type="GO" id="GO:0016787">
    <property type="term" value="F:hydrolase activity"/>
    <property type="evidence" value="ECO:0007669"/>
    <property type="project" value="UniProtKB-KW"/>
</dbReference>
<comment type="caution">
    <text evidence="2">The sequence shown here is derived from an EMBL/GenBank/DDBJ whole genome shotgun (WGS) entry which is preliminary data.</text>
</comment>
<dbReference type="SUPFAM" id="SSF56601">
    <property type="entry name" value="beta-lactamase/transpeptidase-like"/>
    <property type="match status" value="1"/>
</dbReference>
<gene>
    <name evidence="2" type="ORF">WFZ85_14455</name>
</gene>
<reference evidence="2 3" key="1">
    <citation type="submission" date="2024-03" db="EMBL/GenBank/DDBJ databases">
        <title>Two novel species of the genus Flavobacterium exhibiting potentially degradation of complex polysaccharides.</title>
        <authorList>
            <person name="Lian X."/>
        </authorList>
    </citation>
    <scope>NUCLEOTIDE SEQUENCE [LARGE SCALE GENOMIC DNA]</scope>
    <source>
        <strain evidence="3">j3</strain>
    </source>
</reference>
<evidence type="ECO:0000259" key="1">
    <source>
        <dbReference type="Pfam" id="PF00144"/>
    </source>
</evidence>
<proteinExistence type="predicted"/>
<protein>
    <submittedName>
        <fullName evidence="2">Serine hydrolase domain-containing protein</fullName>
        <ecNumber evidence="2">3.1.1.103</ecNumber>
    </submittedName>
</protein>
<dbReference type="EC" id="3.1.1.103" evidence="2"/>
<dbReference type="InterPro" id="IPR012338">
    <property type="entry name" value="Beta-lactam/transpept-like"/>
</dbReference>
<dbReference type="PANTHER" id="PTHR46825">
    <property type="entry name" value="D-ALANYL-D-ALANINE-CARBOXYPEPTIDASE/ENDOPEPTIDASE AMPH"/>
    <property type="match status" value="1"/>
</dbReference>
<evidence type="ECO:0000313" key="2">
    <source>
        <dbReference type="EMBL" id="MEM0543818.1"/>
    </source>
</evidence>
<keyword evidence="3" id="KW-1185">Reference proteome</keyword>
<feature type="domain" description="Beta-lactamase-related" evidence="1">
    <location>
        <begin position="92"/>
        <end position="392"/>
    </location>
</feature>
<accession>A0ABU9NB12</accession>
<dbReference type="Proteomes" id="UP001460072">
    <property type="component" value="Unassembled WGS sequence"/>
</dbReference>
<dbReference type="PANTHER" id="PTHR46825:SF9">
    <property type="entry name" value="BETA-LACTAMASE-RELATED DOMAIN-CONTAINING PROTEIN"/>
    <property type="match status" value="1"/>
</dbReference>
<dbReference type="RefSeq" id="WP_342696993.1">
    <property type="nucleotide sequence ID" value="NZ_JBCGDO010000027.1"/>
</dbReference>
<organism evidence="2 3">
    <name type="scientific">Flavobacterium aureirubrum</name>
    <dbReference type="NCBI Taxonomy" id="3133147"/>
    <lineage>
        <taxon>Bacteria</taxon>
        <taxon>Pseudomonadati</taxon>
        <taxon>Bacteroidota</taxon>
        <taxon>Flavobacteriia</taxon>
        <taxon>Flavobacteriales</taxon>
        <taxon>Flavobacteriaceae</taxon>
        <taxon>Flavobacterium</taxon>
    </lineage>
</organism>
<keyword evidence="2" id="KW-0378">Hydrolase</keyword>
<dbReference type="InterPro" id="IPR050491">
    <property type="entry name" value="AmpC-like"/>
</dbReference>
<name>A0ABU9NB12_9FLAO</name>
<dbReference type="InterPro" id="IPR001466">
    <property type="entry name" value="Beta-lactam-related"/>
</dbReference>
<dbReference type="EMBL" id="JBCGDO010000027">
    <property type="protein sequence ID" value="MEM0543818.1"/>
    <property type="molecule type" value="Genomic_DNA"/>
</dbReference>
<dbReference type="Pfam" id="PF00144">
    <property type="entry name" value="Beta-lactamase"/>
    <property type="match status" value="1"/>
</dbReference>